<feature type="binding site" evidence="5">
    <location>
        <begin position="122"/>
        <end position="127"/>
    </location>
    <ligand>
        <name>S-adenosyl-L-methionine</name>
        <dbReference type="ChEBI" id="CHEBI:59789"/>
    </ligand>
</feature>
<comment type="function">
    <text evidence="5">Specifically methylates the pseudouridine at position 1915 (m3Psi1915) in 23S rRNA.</text>
</comment>
<dbReference type="EMBL" id="CP043026">
    <property type="protein sequence ID" value="QEH61643.1"/>
    <property type="molecule type" value="Genomic_DNA"/>
</dbReference>
<dbReference type="KEGG" id="schi:SCHIN_v1c04460"/>
<dbReference type="CDD" id="cd18081">
    <property type="entry name" value="RlmH-like"/>
    <property type="match status" value="1"/>
</dbReference>
<evidence type="ECO:0000256" key="1">
    <source>
        <dbReference type="ARBA" id="ARBA00022603"/>
    </source>
</evidence>
<evidence type="ECO:0000256" key="2">
    <source>
        <dbReference type="ARBA" id="ARBA00022679"/>
    </source>
</evidence>
<dbReference type="Gene3D" id="3.40.1280.10">
    <property type="match status" value="1"/>
</dbReference>
<gene>
    <name evidence="5 6" type="primary">rlmH</name>
    <name evidence="6" type="ORF">SCHIN_v1c04460</name>
</gene>
<dbReference type="SUPFAM" id="SSF75217">
    <property type="entry name" value="alpha/beta knot"/>
    <property type="match status" value="1"/>
</dbReference>
<dbReference type="Pfam" id="PF02590">
    <property type="entry name" value="SPOUT_MTase"/>
    <property type="match status" value="1"/>
</dbReference>
<keyword evidence="2 5" id="KW-0808">Transferase</keyword>
<dbReference type="PIRSF" id="PIRSF004505">
    <property type="entry name" value="MT_bac"/>
    <property type="match status" value="1"/>
</dbReference>
<feature type="binding site" evidence="5">
    <location>
        <position position="103"/>
    </location>
    <ligand>
        <name>S-adenosyl-L-methionine</name>
        <dbReference type="ChEBI" id="CHEBI:59789"/>
    </ligand>
</feature>
<evidence type="ECO:0000313" key="7">
    <source>
        <dbReference type="Proteomes" id="UP000323144"/>
    </source>
</evidence>
<keyword evidence="5" id="KW-0963">Cytoplasm</keyword>
<keyword evidence="5" id="KW-0698">rRNA processing</keyword>
<comment type="catalytic activity">
    <reaction evidence="5">
        <text>pseudouridine(1915) in 23S rRNA + S-adenosyl-L-methionine = N(3)-methylpseudouridine(1915) in 23S rRNA + S-adenosyl-L-homocysteine + H(+)</text>
        <dbReference type="Rhea" id="RHEA:42752"/>
        <dbReference type="Rhea" id="RHEA-COMP:10221"/>
        <dbReference type="Rhea" id="RHEA-COMP:10222"/>
        <dbReference type="ChEBI" id="CHEBI:15378"/>
        <dbReference type="ChEBI" id="CHEBI:57856"/>
        <dbReference type="ChEBI" id="CHEBI:59789"/>
        <dbReference type="ChEBI" id="CHEBI:65314"/>
        <dbReference type="ChEBI" id="CHEBI:74486"/>
        <dbReference type="EC" id="2.1.1.177"/>
    </reaction>
</comment>
<keyword evidence="7" id="KW-1185">Reference proteome</keyword>
<sequence>MKIKLFCFNKLSKEYLEIYNYYFTKVKKYSDLEVVEIAEFDSGDVKSNQAKNEENLNKKLVDLKDWEVFLLEINAKQYESESFSKLIQDNKDFKGAKLAFIIGPSDGFSYEFRKSCKNQLSFGNMTYPYSLIRIILLEQIFRSIKIMRKEPYHK</sequence>
<protein>
    <recommendedName>
        <fullName evidence="5">Ribosomal RNA large subunit methyltransferase H</fullName>
        <ecNumber evidence="5">2.1.1.177</ecNumber>
    </recommendedName>
    <alternativeName>
        <fullName evidence="5">23S rRNA (pseudouridine1915-N3)-methyltransferase</fullName>
    </alternativeName>
    <alternativeName>
        <fullName evidence="5">23S rRNA m3Psi1915 methyltransferase</fullName>
    </alternativeName>
    <alternativeName>
        <fullName evidence="5">rRNA (pseudouridine-N3-)-methyltransferase RlmH</fullName>
    </alternativeName>
</protein>
<dbReference type="EC" id="2.1.1.177" evidence="5"/>
<dbReference type="HAMAP" id="MF_00658">
    <property type="entry name" value="23SrRNA_methyltr_H"/>
    <property type="match status" value="1"/>
</dbReference>
<comment type="similarity">
    <text evidence="4 5">Belongs to the RNA methyltransferase RlmH family.</text>
</comment>
<dbReference type="InterPro" id="IPR029026">
    <property type="entry name" value="tRNA_m1G_MTases_N"/>
</dbReference>
<keyword evidence="3 5" id="KW-0949">S-adenosyl-L-methionine</keyword>
<evidence type="ECO:0000256" key="5">
    <source>
        <dbReference type="HAMAP-Rule" id="MF_00658"/>
    </source>
</evidence>
<dbReference type="InterPro" id="IPR003742">
    <property type="entry name" value="RlmH-like"/>
</dbReference>
<dbReference type="PANTHER" id="PTHR33603">
    <property type="entry name" value="METHYLTRANSFERASE"/>
    <property type="match status" value="1"/>
</dbReference>
<comment type="subcellular location">
    <subcellularLocation>
        <location evidence="5">Cytoplasm</location>
    </subcellularLocation>
</comment>
<dbReference type="InterPro" id="IPR029028">
    <property type="entry name" value="Alpha/beta_knot_MTases"/>
</dbReference>
<dbReference type="RefSeq" id="WP_166508034.1">
    <property type="nucleotide sequence ID" value="NZ_CP043026.1"/>
</dbReference>
<accession>A0A5B9Y4F1</accession>
<feature type="binding site" evidence="5">
    <location>
        <position position="71"/>
    </location>
    <ligand>
        <name>S-adenosyl-L-methionine</name>
        <dbReference type="ChEBI" id="CHEBI:59789"/>
    </ligand>
</feature>
<dbReference type="GO" id="GO:0005737">
    <property type="term" value="C:cytoplasm"/>
    <property type="evidence" value="ECO:0007669"/>
    <property type="project" value="UniProtKB-SubCell"/>
</dbReference>
<evidence type="ECO:0000313" key="6">
    <source>
        <dbReference type="EMBL" id="QEH61643.1"/>
    </source>
</evidence>
<evidence type="ECO:0000256" key="3">
    <source>
        <dbReference type="ARBA" id="ARBA00022691"/>
    </source>
</evidence>
<comment type="subunit">
    <text evidence="5">Homodimer.</text>
</comment>
<dbReference type="PANTHER" id="PTHR33603:SF1">
    <property type="entry name" value="RIBOSOMAL RNA LARGE SUBUNIT METHYLTRANSFERASE H"/>
    <property type="match status" value="1"/>
</dbReference>
<reference evidence="6 7" key="1">
    <citation type="submission" date="2019-08" db="EMBL/GenBank/DDBJ databases">
        <title>Complete genome sequence of Spiroplasma chinense CCH (DSM 19755).</title>
        <authorList>
            <person name="Shen H.-Y."/>
            <person name="Lin Y.-C."/>
            <person name="Chou L."/>
            <person name="Kuo C.-H."/>
        </authorList>
    </citation>
    <scope>NUCLEOTIDE SEQUENCE [LARGE SCALE GENOMIC DNA]</scope>
    <source>
        <strain evidence="6 7">CCH</strain>
    </source>
</reference>
<name>A0A5B9Y4F1_9MOLU</name>
<organism evidence="6 7">
    <name type="scientific">Spiroplasma chinense</name>
    <dbReference type="NCBI Taxonomy" id="216932"/>
    <lineage>
        <taxon>Bacteria</taxon>
        <taxon>Bacillati</taxon>
        <taxon>Mycoplasmatota</taxon>
        <taxon>Mollicutes</taxon>
        <taxon>Entomoplasmatales</taxon>
        <taxon>Spiroplasmataceae</taxon>
        <taxon>Spiroplasma</taxon>
    </lineage>
</organism>
<keyword evidence="1 5" id="KW-0489">Methyltransferase</keyword>
<dbReference type="AlphaFoldDB" id="A0A5B9Y4F1"/>
<dbReference type="GO" id="GO:0070038">
    <property type="term" value="F:rRNA (pseudouridine-N3-)-methyltransferase activity"/>
    <property type="evidence" value="ECO:0007669"/>
    <property type="project" value="UniProtKB-UniRule"/>
</dbReference>
<proteinExistence type="inferred from homology"/>
<dbReference type="Proteomes" id="UP000323144">
    <property type="component" value="Chromosome"/>
</dbReference>
<evidence type="ECO:0000256" key="4">
    <source>
        <dbReference type="ARBA" id="ARBA00038303"/>
    </source>
</evidence>